<evidence type="ECO:0000256" key="1">
    <source>
        <dbReference type="SAM" id="MobiDB-lite"/>
    </source>
</evidence>
<dbReference type="PANTHER" id="PTHR30329:SF21">
    <property type="entry name" value="LIPOPROTEIN YIAD-RELATED"/>
    <property type="match status" value="1"/>
</dbReference>
<dbReference type="CDD" id="cd07185">
    <property type="entry name" value="OmpA_C-like"/>
    <property type="match status" value="1"/>
</dbReference>
<feature type="domain" description="OmpA-like" evidence="2">
    <location>
        <begin position="58"/>
        <end position="171"/>
    </location>
</feature>
<name>A0A1W1EHL3_9ZZZZ</name>
<dbReference type="PROSITE" id="PS51257">
    <property type="entry name" value="PROKAR_LIPOPROTEIN"/>
    <property type="match status" value="1"/>
</dbReference>
<dbReference type="Pfam" id="PF00691">
    <property type="entry name" value="OmpA"/>
    <property type="match status" value="1"/>
</dbReference>
<protein>
    <submittedName>
        <fullName evidence="3">Outer membrane lipoprotein omp16</fullName>
    </submittedName>
</protein>
<reference evidence="3" key="1">
    <citation type="submission" date="2016-10" db="EMBL/GenBank/DDBJ databases">
        <authorList>
            <person name="de Groot N.N."/>
        </authorList>
    </citation>
    <scope>NUCLEOTIDE SEQUENCE</scope>
</reference>
<keyword evidence="3" id="KW-0449">Lipoprotein</keyword>
<dbReference type="PANTHER" id="PTHR30329">
    <property type="entry name" value="STATOR ELEMENT OF FLAGELLAR MOTOR COMPLEX"/>
    <property type="match status" value="1"/>
</dbReference>
<proteinExistence type="predicted"/>
<dbReference type="Gene3D" id="3.30.1330.60">
    <property type="entry name" value="OmpA-like domain"/>
    <property type="match status" value="1"/>
</dbReference>
<evidence type="ECO:0000313" key="3">
    <source>
        <dbReference type="EMBL" id="SHO80336.1"/>
    </source>
</evidence>
<gene>
    <name evidence="3" type="ORF">MNB_SV-15-234</name>
</gene>
<feature type="compositionally biased region" description="Polar residues" evidence="1">
    <location>
        <begin position="23"/>
        <end position="37"/>
    </location>
</feature>
<accession>A0A1W1EHL3</accession>
<dbReference type="EMBL" id="FRYL01000005">
    <property type="protein sequence ID" value="SHO80336.1"/>
    <property type="molecule type" value="Genomic_DNA"/>
</dbReference>
<dbReference type="AlphaFoldDB" id="A0A1W1EHL3"/>
<feature type="region of interest" description="Disordered" evidence="1">
    <location>
        <begin position="23"/>
        <end position="57"/>
    </location>
</feature>
<dbReference type="SUPFAM" id="SSF103088">
    <property type="entry name" value="OmpA-like"/>
    <property type="match status" value="1"/>
</dbReference>
<dbReference type="InterPro" id="IPR006665">
    <property type="entry name" value="OmpA-like"/>
</dbReference>
<organism evidence="3">
    <name type="scientific">hydrothermal vent metagenome</name>
    <dbReference type="NCBI Taxonomy" id="652676"/>
    <lineage>
        <taxon>unclassified sequences</taxon>
        <taxon>metagenomes</taxon>
        <taxon>ecological metagenomes</taxon>
    </lineage>
</organism>
<evidence type="ECO:0000259" key="2">
    <source>
        <dbReference type="PROSITE" id="PS51123"/>
    </source>
</evidence>
<sequence>MRLTILTIVILLSLTSCGKKSKVTPSNVTNSSETVTINDGGGVSGNSSASYNNNNDDGIDGSSGGFKSIYFEFGRYDITPDMDKRMNNNAFIAKNKGKIKLEGNCDEFGTDEYNFALGLKRANAVKNSLVSKGVTPDIIVLRSLGESSPLCQDTTDKCYAKNRRVDFHIVN</sequence>
<dbReference type="InterPro" id="IPR036737">
    <property type="entry name" value="OmpA-like_sf"/>
</dbReference>
<dbReference type="PROSITE" id="PS51123">
    <property type="entry name" value="OMPA_2"/>
    <property type="match status" value="1"/>
</dbReference>
<feature type="compositionally biased region" description="Low complexity" evidence="1">
    <location>
        <begin position="45"/>
        <end position="56"/>
    </location>
</feature>
<dbReference type="InterPro" id="IPR050330">
    <property type="entry name" value="Bact_OuterMem_StrucFunc"/>
</dbReference>